<dbReference type="RefSeq" id="WP_051993644.1">
    <property type="nucleotide sequence ID" value="NZ_AODF01000033.1"/>
</dbReference>
<evidence type="ECO:0000313" key="3">
    <source>
        <dbReference type="Proteomes" id="UP000019249"/>
    </source>
</evidence>
<feature type="compositionally biased region" description="Basic and acidic residues" evidence="1">
    <location>
        <begin position="1"/>
        <end position="19"/>
    </location>
</feature>
<evidence type="ECO:0000256" key="1">
    <source>
        <dbReference type="SAM" id="MobiDB-lite"/>
    </source>
</evidence>
<reference evidence="2 3" key="1">
    <citation type="journal article" date="2014" name="Int. J. Syst. Evol. Microbiol.">
        <title>Listeria floridensis sp. nov., Listeria aquatica sp. nov., Listeria cornellensis sp. nov., Listeria riparia sp. nov. and Listeria grandensis sp. nov., from agricultural and natural environments.</title>
        <authorList>
            <person name="den Bakker H.C."/>
            <person name="Warchocki S."/>
            <person name="Wright E.M."/>
            <person name="Allred A.F."/>
            <person name="Ahlstrom C."/>
            <person name="Manuel C.S."/>
            <person name="Stasiewicz M.J."/>
            <person name="Burrell A."/>
            <person name="Roof S."/>
            <person name="Strawn L."/>
            <person name="Fortes E.D."/>
            <person name="Nightingale K.K."/>
            <person name="Kephart D."/>
            <person name="Wiedmann M."/>
        </authorList>
    </citation>
    <scope>NUCLEOTIDE SEQUENCE [LARGE SCALE GENOMIC DNA]</scope>
    <source>
        <strain evidence="2 3">FSL S10-1187</strain>
    </source>
</reference>
<gene>
    <name evidence="2" type="ORF">MFLO_13630</name>
</gene>
<sequence length="114" mass="12265">MNLSRKERIEAAKHHEKQSPKRSVLKKGVKLASFTAAASTVIVPAYATPASADEIASNNQDQGDKVLAKPAGNQAKNVEASSVAKPLSSYSAAATYSNVEKNNHAFKRNCSRFY</sequence>
<organism evidence="2 3">
    <name type="scientific">Listeria floridensis FSL S10-1187</name>
    <dbReference type="NCBI Taxonomy" id="1265817"/>
    <lineage>
        <taxon>Bacteria</taxon>
        <taxon>Bacillati</taxon>
        <taxon>Bacillota</taxon>
        <taxon>Bacilli</taxon>
        <taxon>Bacillales</taxon>
        <taxon>Listeriaceae</taxon>
        <taxon>Listeria</taxon>
    </lineage>
</organism>
<proteinExistence type="predicted"/>
<dbReference type="Proteomes" id="UP000019249">
    <property type="component" value="Unassembled WGS sequence"/>
</dbReference>
<evidence type="ECO:0000313" key="2">
    <source>
        <dbReference type="EMBL" id="EUJ27208.1"/>
    </source>
</evidence>
<comment type="caution">
    <text evidence="2">The sequence shown here is derived from an EMBL/GenBank/DDBJ whole genome shotgun (WGS) entry which is preliminary data.</text>
</comment>
<keyword evidence="3" id="KW-1185">Reference proteome</keyword>
<protein>
    <submittedName>
        <fullName evidence="2">Uncharacterized protein</fullName>
    </submittedName>
</protein>
<name>A0ABN0RCH4_9LIST</name>
<accession>A0ABN0RCH4</accession>
<feature type="region of interest" description="Disordered" evidence="1">
    <location>
        <begin position="1"/>
        <end position="25"/>
    </location>
</feature>
<dbReference type="EMBL" id="AODF01000033">
    <property type="protein sequence ID" value="EUJ27208.1"/>
    <property type="molecule type" value="Genomic_DNA"/>
</dbReference>